<feature type="transmembrane region" description="Helical" evidence="1">
    <location>
        <begin position="37"/>
        <end position="55"/>
    </location>
</feature>
<keyword evidence="3" id="KW-1185">Reference proteome</keyword>
<dbReference type="RefSeq" id="WP_232876616.1">
    <property type="nucleotide sequence ID" value="NZ_JAJSOJ010000013.1"/>
</dbReference>
<feature type="transmembrane region" description="Helical" evidence="1">
    <location>
        <begin position="443"/>
        <end position="462"/>
    </location>
</feature>
<dbReference type="EMBL" id="JAJSOJ010000013">
    <property type="protein sequence ID" value="MCE0743047.1"/>
    <property type="molecule type" value="Genomic_DNA"/>
</dbReference>
<accession>A0ABS8VVW4</accession>
<gene>
    <name evidence="2" type="ORF">LWC05_03965</name>
</gene>
<dbReference type="Proteomes" id="UP001521074">
    <property type="component" value="Unassembled WGS sequence"/>
</dbReference>
<protein>
    <submittedName>
        <fullName evidence="2">FUSC family protein</fullName>
    </submittedName>
</protein>
<feature type="transmembrane region" description="Helical" evidence="1">
    <location>
        <begin position="165"/>
        <end position="190"/>
    </location>
</feature>
<comment type="caution">
    <text evidence="2">The sequence shown here is derived from an EMBL/GenBank/DDBJ whole genome shotgun (WGS) entry which is preliminary data.</text>
</comment>
<keyword evidence="1" id="KW-0812">Transmembrane</keyword>
<feature type="transmembrane region" description="Helical" evidence="1">
    <location>
        <begin position="413"/>
        <end position="431"/>
    </location>
</feature>
<keyword evidence="1" id="KW-1133">Transmembrane helix</keyword>
<feature type="transmembrane region" description="Helical" evidence="1">
    <location>
        <begin position="84"/>
        <end position="103"/>
    </location>
</feature>
<name>A0ABS8VVW4_9PROT</name>
<reference evidence="2 3" key="1">
    <citation type="submission" date="2021-12" db="EMBL/GenBank/DDBJ databases">
        <title>Genome sequence of Acetobacter sicerae DmPark20a_162.</title>
        <authorList>
            <person name="Chaston J.M."/>
        </authorList>
    </citation>
    <scope>NUCLEOTIDE SEQUENCE [LARGE SCALE GENOMIC DNA]</scope>
    <source>
        <strain evidence="2 3">DmPark20a_162</strain>
    </source>
</reference>
<feature type="transmembrane region" description="Helical" evidence="1">
    <location>
        <begin position="387"/>
        <end position="407"/>
    </location>
</feature>
<evidence type="ECO:0000256" key="1">
    <source>
        <dbReference type="SAM" id="Phobius"/>
    </source>
</evidence>
<sequence length="711" mass="77430">MPSPPAVPLLSRCLDALTLNPSEFAWLFAPKLTSVGFSLRTTFASLLALAIAFWMELGQPQWAAMTVWIVAQGTRGESISKGRWRVVGTLAGVASAVALVSMAPQQPWLFFPLLAIWVGLCTALGTLVNNFRSYAFVLTAYTCAIVAISAVDAQDRIFEIAVSRGTYILLGVICEMVVAAIFIPDVAAGAQKAIRSQLREIISRSSGAVRAILLRQSPAASDLHEIFSLALTLNDRMEFSAIEAGRNEPLVRSARAVLGQVTRLTSRGVGMRSRLAATGDIPDGISQKMLADVAAFFERLPEALDHAAAPEKLRQDVWTLQKRCQAGIESTLDSEEGEKETALNDRVVLQGLALLLGELEHLLGCYAGDMRETTLSARFRLVRPPDWGATFANGIRSALAVLLGAMIWEVTAWSYGALFVTFVAVVCARFASFSNTVIASRNFLFGAVWAVALSIVPVFLVMPVTADYPVLCLAVGVPMIIGGLAARNPAIAALAASFANFFPYMISPENHFRTDEIHWFNTSLALLAGLGFGVLVFRHILPFSLPAFISSFRAHVIRSLHRIAEDSRRIGEPVWVGFIVRNMEQLIANGRGLVSPEMDGLLKGAFSAMTMGRNLMQLRHSALDIRMPSQAQLVLTHMFEALSPSSRSVSAMTVLVERTLDTLLQVEKTAMGVGREQVTMALGCLMIVRMELRYKNLLLDPDYIADLKAWS</sequence>
<evidence type="ECO:0000313" key="2">
    <source>
        <dbReference type="EMBL" id="MCE0743047.1"/>
    </source>
</evidence>
<organism evidence="2 3">
    <name type="scientific">Acetobacter sicerae</name>
    <dbReference type="NCBI Taxonomy" id="85325"/>
    <lineage>
        <taxon>Bacteria</taxon>
        <taxon>Pseudomonadati</taxon>
        <taxon>Pseudomonadota</taxon>
        <taxon>Alphaproteobacteria</taxon>
        <taxon>Acetobacterales</taxon>
        <taxon>Acetobacteraceae</taxon>
        <taxon>Acetobacter</taxon>
    </lineage>
</organism>
<feature type="transmembrane region" description="Helical" evidence="1">
    <location>
        <begin position="490"/>
        <end position="506"/>
    </location>
</feature>
<proteinExistence type="predicted"/>
<feature type="transmembrane region" description="Helical" evidence="1">
    <location>
        <begin position="518"/>
        <end position="537"/>
    </location>
</feature>
<evidence type="ECO:0000313" key="3">
    <source>
        <dbReference type="Proteomes" id="UP001521074"/>
    </source>
</evidence>
<dbReference type="Pfam" id="PF04632">
    <property type="entry name" value="FUSC"/>
    <property type="match status" value="1"/>
</dbReference>
<keyword evidence="1" id="KW-0472">Membrane</keyword>
<feature type="transmembrane region" description="Helical" evidence="1">
    <location>
        <begin position="135"/>
        <end position="153"/>
    </location>
</feature>
<feature type="transmembrane region" description="Helical" evidence="1">
    <location>
        <begin position="109"/>
        <end position="128"/>
    </location>
</feature>
<dbReference type="InterPro" id="IPR006726">
    <property type="entry name" value="PHBA_efflux_AaeB/fusaric-R"/>
</dbReference>